<dbReference type="Pfam" id="PF00625">
    <property type="entry name" value="Guanylate_kin"/>
    <property type="match status" value="1"/>
</dbReference>
<evidence type="ECO:0000259" key="1">
    <source>
        <dbReference type="PROSITE" id="PS50052"/>
    </source>
</evidence>
<dbReference type="GO" id="GO:0004385">
    <property type="term" value="F:GMP kinase activity"/>
    <property type="evidence" value="ECO:0007669"/>
    <property type="project" value="UniProtKB-EC"/>
</dbReference>
<accession>A0A811TEJ9</accession>
<dbReference type="SUPFAM" id="SSF52540">
    <property type="entry name" value="P-loop containing nucleoside triphosphate hydrolases"/>
    <property type="match status" value="1"/>
</dbReference>
<dbReference type="Gene3D" id="3.30.63.10">
    <property type="entry name" value="Guanylate Kinase phosphate binding domain"/>
    <property type="match status" value="1"/>
</dbReference>
<dbReference type="PROSITE" id="PS50052">
    <property type="entry name" value="GUANYLATE_KINASE_2"/>
    <property type="match status" value="1"/>
</dbReference>
<name>A0A811TEJ9_9EURY</name>
<dbReference type="InterPro" id="IPR027417">
    <property type="entry name" value="P-loop_NTPase"/>
</dbReference>
<evidence type="ECO:0000313" key="2">
    <source>
        <dbReference type="EMBL" id="CAD6494270.1"/>
    </source>
</evidence>
<feature type="domain" description="Guanylate kinase-like" evidence="1">
    <location>
        <begin position="2"/>
        <end position="194"/>
    </location>
</feature>
<keyword evidence="2" id="KW-0808">Transferase</keyword>
<keyword evidence="2" id="KW-0418">Kinase</keyword>
<dbReference type="AlphaFoldDB" id="A0A811TEJ9"/>
<dbReference type="InterPro" id="IPR008145">
    <property type="entry name" value="GK/Ca_channel_bsu"/>
</dbReference>
<protein>
    <submittedName>
        <fullName evidence="2">Guanylate kinase</fullName>
        <ecNumber evidence="2">2.7.4.8</ecNumber>
    </submittedName>
</protein>
<organism evidence="2 3">
    <name type="scientific">Candidatus Argoarchaeum ethanivorans</name>
    <dbReference type="NCBI Taxonomy" id="2608793"/>
    <lineage>
        <taxon>Archaea</taxon>
        <taxon>Methanobacteriati</taxon>
        <taxon>Methanobacteriota</taxon>
        <taxon>Stenosarchaea group</taxon>
        <taxon>Methanomicrobia</taxon>
        <taxon>Methanosarcinales</taxon>
        <taxon>Methanosarcinales incertae sedis</taxon>
        <taxon>GOM Arc I cluster</taxon>
        <taxon>Candidatus Argoarchaeum</taxon>
    </lineage>
</organism>
<dbReference type="Proteomes" id="UP000612009">
    <property type="component" value="Unassembled WGS sequence"/>
</dbReference>
<proteinExistence type="predicted"/>
<dbReference type="EC" id="2.7.4.8" evidence="2"/>
<dbReference type="InterPro" id="IPR008144">
    <property type="entry name" value="Guanylate_kin-like_dom"/>
</dbReference>
<gene>
    <name evidence="2" type="primary">gmk_1</name>
    <name evidence="2" type="ORF">LAKADJCE_00687</name>
</gene>
<reference evidence="2" key="1">
    <citation type="submission" date="2020-10" db="EMBL/GenBank/DDBJ databases">
        <authorList>
            <person name="Hahn C.J."/>
            <person name="Laso-Perez R."/>
            <person name="Vulcano F."/>
            <person name="Vaziourakis K.-M."/>
            <person name="Stokke R."/>
            <person name="Steen I.H."/>
            <person name="Teske A."/>
            <person name="Boetius A."/>
            <person name="Liebeke M."/>
            <person name="Amann R."/>
            <person name="Knittel K."/>
        </authorList>
    </citation>
    <scope>NUCLEOTIDE SEQUENCE</scope>
    <source>
        <strain evidence="2">Gfbio:e3339647-f889-4370-9287-4fb5cb688e4c:AG392J18_GoMArc1</strain>
    </source>
</reference>
<evidence type="ECO:0000313" key="3">
    <source>
        <dbReference type="Proteomes" id="UP000612009"/>
    </source>
</evidence>
<dbReference type="EMBL" id="CAJHIR010000042">
    <property type="protein sequence ID" value="CAD6494270.1"/>
    <property type="molecule type" value="Genomic_DNA"/>
</dbReference>
<comment type="caution">
    <text evidence="2">The sequence shown here is derived from an EMBL/GenBank/DDBJ whole genome shotgun (WGS) entry which is preliminary data.</text>
</comment>
<sequence>MVNLFLIDGAAGTGKTDMIEHISEKYSSRDVATIVQKFTTREHRHEEIDRKLHLDLIFLSHSEFDEHSKNSNFYSYKYGGEKYGFFKAAVDEALASYQNVFIIVRDRITIQQIVNDYPKVCTVPVFIYSDNEKVIERLKNDGYDDISINFRLSRQELVWDDYLRQSDLYQEVIINNSNKRDLHRIIDKLLKKYSFEPEGILAISHSDKFPIIKPLIGFKKEMQNRLKLFPYDRNVFLMMKFRPTNELVYPFIKNNLENSGFNCVRSDQRGWDITENIYNPIAVLYCCKYGIALFDEPEEGNNFSPNVAYELGMMQLQGKNCLVLRHKDLPEMPFDLIKDLYKRYSKDLELEEIVLEWIKKIKEEGE</sequence>
<dbReference type="Gene3D" id="3.40.50.300">
    <property type="entry name" value="P-loop containing nucleotide triphosphate hydrolases"/>
    <property type="match status" value="1"/>
</dbReference>